<dbReference type="InterPro" id="IPR007060">
    <property type="entry name" value="FtsL/DivIC"/>
</dbReference>
<protein>
    <recommendedName>
        <fullName evidence="4">Septum formation initiator</fullName>
    </recommendedName>
</protein>
<sequence length="97" mass="11442">MNEKTKRVIQKRLLRILIIVCIVGFTIYLFASNAATLYDLEQQKTQIAQQIEDEKVRSNQLDVQVKQMGSKFYVEYFARKYLGLYYPDETIIIVDTQ</sequence>
<keyword evidence="1" id="KW-0812">Transmembrane</keyword>
<organism evidence="2 3">
    <name type="scientific">Acetobacterium tundrae</name>
    <dbReference type="NCBI Taxonomy" id="132932"/>
    <lineage>
        <taxon>Bacteria</taxon>
        <taxon>Bacillati</taxon>
        <taxon>Bacillota</taxon>
        <taxon>Clostridia</taxon>
        <taxon>Eubacteriales</taxon>
        <taxon>Eubacteriaceae</taxon>
        <taxon>Acetobacterium</taxon>
    </lineage>
</organism>
<feature type="transmembrane region" description="Helical" evidence="1">
    <location>
        <begin position="12"/>
        <end position="31"/>
    </location>
</feature>
<evidence type="ECO:0008006" key="4">
    <source>
        <dbReference type="Google" id="ProtNLM"/>
    </source>
</evidence>
<keyword evidence="3" id="KW-1185">Reference proteome</keyword>
<evidence type="ECO:0000313" key="2">
    <source>
        <dbReference type="EMBL" id="MBC3795918.1"/>
    </source>
</evidence>
<evidence type="ECO:0000313" key="3">
    <source>
        <dbReference type="Proteomes" id="UP000653358"/>
    </source>
</evidence>
<keyword evidence="1" id="KW-0472">Membrane</keyword>
<comment type="caution">
    <text evidence="2">The sequence shown here is derived from an EMBL/GenBank/DDBJ whole genome shotgun (WGS) entry which is preliminary data.</text>
</comment>
<accession>A0ABR6WHH9</accession>
<dbReference type="RefSeq" id="WP_148602584.1">
    <property type="nucleotide sequence ID" value="NZ_RXYB01000003.1"/>
</dbReference>
<dbReference type="Pfam" id="PF04977">
    <property type="entry name" value="DivIC"/>
    <property type="match status" value="1"/>
</dbReference>
<gene>
    <name evidence="2" type="ORF">GH807_02485</name>
</gene>
<reference evidence="2 3" key="1">
    <citation type="journal article" date="2020" name="mSystems">
        <title>Defining Genomic and Predicted Metabolic Features of the Acetobacterium Genus.</title>
        <authorList>
            <person name="Ross D.E."/>
            <person name="Marshall C.W."/>
            <person name="Gulliver D."/>
            <person name="May H.D."/>
            <person name="Norman R.S."/>
        </authorList>
    </citation>
    <scope>NUCLEOTIDE SEQUENCE [LARGE SCALE GENOMIC DNA]</scope>
    <source>
        <strain evidence="2 3">DSM 9173</strain>
    </source>
</reference>
<evidence type="ECO:0000256" key="1">
    <source>
        <dbReference type="SAM" id="Phobius"/>
    </source>
</evidence>
<dbReference type="EMBL" id="WJBB01000002">
    <property type="protein sequence ID" value="MBC3795918.1"/>
    <property type="molecule type" value="Genomic_DNA"/>
</dbReference>
<proteinExistence type="predicted"/>
<name>A0ABR6WHH9_9FIRM</name>
<dbReference type="Proteomes" id="UP000653358">
    <property type="component" value="Unassembled WGS sequence"/>
</dbReference>
<keyword evidence="1" id="KW-1133">Transmembrane helix</keyword>